<comment type="caution">
    <text evidence="3">The sequence shown here is derived from an EMBL/GenBank/DDBJ whole genome shotgun (WGS) entry which is preliminary data.</text>
</comment>
<protein>
    <recommendedName>
        <fullName evidence="2">AMP-activated protein kinase glycogen-binding domain-containing protein</fullName>
    </recommendedName>
</protein>
<evidence type="ECO:0000256" key="1">
    <source>
        <dbReference type="ARBA" id="ARBA00010926"/>
    </source>
</evidence>
<evidence type="ECO:0000259" key="2">
    <source>
        <dbReference type="Pfam" id="PF16561"/>
    </source>
</evidence>
<dbReference type="Pfam" id="PF16561">
    <property type="entry name" value="AMPK1_CBM"/>
    <property type="match status" value="1"/>
</dbReference>
<evidence type="ECO:0000313" key="4">
    <source>
        <dbReference type="Proteomes" id="UP001141327"/>
    </source>
</evidence>
<dbReference type="CDD" id="cd02859">
    <property type="entry name" value="E_set_AMPKbeta_like_N"/>
    <property type="match status" value="1"/>
</dbReference>
<evidence type="ECO:0000313" key="3">
    <source>
        <dbReference type="EMBL" id="KAJ4457952.1"/>
    </source>
</evidence>
<dbReference type="PANTHER" id="PTHR10343:SF84">
    <property type="entry name" value="5'-AMP-ACTIVATED PROTEIN KINASE SUBUNIT BETA-1"/>
    <property type="match status" value="1"/>
</dbReference>
<organism evidence="3 4">
    <name type="scientific">Paratrimastix pyriformis</name>
    <dbReference type="NCBI Taxonomy" id="342808"/>
    <lineage>
        <taxon>Eukaryota</taxon>
        <taxon>Metamonada</taxon>
        <taxon>Preaxostyla</taxon>
        <taxon>Paratrimastigidae</taxon>
        <taxon>Paratrimastix</taxon>
    </lineage>
</organism>
<sequence length="156" mass="17661">MTLFTFSWAGKAARVQVTGTFFANSGDFWKKFVDLHWNDHAGMWISEIDVQPGPIIFKFIVDGNWLANIKTYPVVRDAQGNENNQTVVPELTYHDAAKPPLPQSHIALSMAVPLALLPEERDTFPATPRGTTRRPLESERWAECAHTPLFQAKIWN</sequence>
<dbReference type="InterPro" id="IPR014756">
    <property type="entry name" value="Ig_E-set"/>
</dbReference>
<reference evidence="3" key="1">
    <citation type="journal article" date="2022" name="bioRxiv">
        <title>Genomics of Preaxostyla Flagellates Illuminates Evolutionary Transitions and the Path Towards Mitochondrial Loss.</title>
        <authorList>
            <person name="Novak L.V.F."/>
            <person name="Treitli S.C."/>
            <person name="Pyrih J."/>
            <person name="Halakuc P."/>
            <person name="Pipaliya S.V."/>
            <person name="Vacek V."/>
            <person name="Brzon O."/>
            <person name="Soukal P."/>
            <person name="Eme L."/>
            <person name="Dacks J.B."/>
            <person name="Karnkowska A."/>
            <person name="Elias M."/>
            <person name="Hampl V."/>
        </authorList>
    </citation>
    <scope>NUCLEOTIDE SEQUENCE</scope>
    <source>
        <strain evidence="3">RCP-MX</strain>
    </source>
</reference>
<dbReference type="InterPro" id="IPR013783">
    <property type="entry name" value="Ig-like_fold"/>
</dbReference>
<keyword evidence="4" id="KW-1185">Reference proteome</keyword>
<dbReference type="Gene3D" id="2.60.40.10">
    <property type="entry name" value="Immunoglobulins"/>
    <property type="match status" value="1"/>
</dbReference>
<dbReference type="EMBL" id="JAPMOS010000037">
    <property type="protein sequence ID" value="KAJ4457952.1"/>
    <property type="molecule type" value="Genomic_DNA"/>
</dbReference>
<proteinExistence type="inferred from homology"/>
<name>A0ABQ8UJS1_9EUKA</name>
<dbReference type="SUPFAM" id="SSF81296">
    <property type="entry name" value="E set domains"/>
    <property type="match status" value="1"/>
</dbReference>
<dbReference type="Proteomes" id="UP001141327">
    <property type="component" value="Unassembled WGS sequence"/>
</dbReference>
<dbReference type="InterPro" id="IPR032640">
    <property type="entry name" value="AMPK1_CBM"/>
</dbReference>
<dbReference type="InterPro" id="IPR050827">
    <property type="entry name" value="CRP1_MDG1_kinase"/>
</dbReference>
<accession>A0ABQ8UJS1</accession>
<gene>
    <name evidence="3" type="ORF">PAPYR_6484</name>
</gene>
<feature type="domain" description="AMP-activated protein kinase glycogen-binding" evidence="2">
    <location>
        <begin position="5"/>
        <end position="89"/>
    </location>
</feature>
<comment type="similarity">
    <text evidence="1">Belongs to the 5'-AMP-activated protein kinase beta subunit family.</text>
</comment>
<dbReference type="PANTHER" id="PTHR10343">
    <property type="entry name" value="5'-AMP-ACTIVATED PROTEIN KINASE , BETA SUBUNIT"/>
    <property type="match status" value="1"/>
</dbReference>